<organism evidence="3 4">
    <name type="scientific">Monoraphidium neglectum</name>
    <dbReference type="NCBI Taxonomy" id="145388"/>
    <lineage>
        <taxon>Eukaryota</taxon>
        <taxon>Viridiplantae</taxon>
        <taxon>Chlorophyta</taxon>
        <taxon>core chlorophytes</taxon>
        <taxon>Chlorophyceae</taxon>
        <taxon>CS clade</taxon>
        <taxon>Sphaeropleales</taxon>
        <taxon>Selenastraceae</taxon>
        <taxon>Monoraphidium</taxon>
    </lineage>
</organism>
<keyword evidence="4" id="KW-1185">Reference proteome</keyword>
<dbReference type="GO" id="GO:0016020">
    <property type="term" value="C:membrane"/>
    <property type="evidence" value="ECO:0007669"/>
    <property type="project" value="GOC"/>
</dbReference>
<keyword evidence="2" id="KW-0812">Transmembrane</keyword>
<evidence type="ECO:0000256" key="1">
    <source>
        <dbReference type="ARBA" id="ARBA00009670"/>
    </source>
</evidence>
<evidence type="ECO:0000313" key="3">
    <source>
        <dbReference type="EMBL" id="KIY97471.1"/>
    </source>
</evidence>
<dbReference type="EMBL" id="KK102556">
    <property type="protein sequence ID" value="KIY97471.1"/>
    <property type="molecule type" value="Genomic_DNA"/>
</dbReference>
<dbReference type="GO" id="GO:0046467">
    <property type="term" value="P:membrane lipid biosynthetic process"/>
    <property type="evidence" value="ECO:0007669"/>
    <property type="project" value="TreeGrafter"/>
</dbReference>
<dbReference type="GO" id="GO:1901031">
    <property type="term" value="P:regulation of response to reactive oxygen species"/>
    <property type="evidence" value="ECO:0007669"/>
    <property type="project" value="TreeGrafter"/>
</dbReference>
<sequence length="267" mass="29014">MGTIPGNVRENLMEVFYGIYRRVDPGMGRGWGKDTGQVVDALTELGVIRATGDRLSVRRAIAFFLENLQRQLEREETLGAIGEDLFAIALDSPFRFPATFTFVLRAFSTLEGIGKTLVPTYRFSEVAQPYATELLQLQDASGRNDFVLAQLQQQATELGQAAAAMPTRVAAISDTIDQITAGDLKLRVRDLEGERAARRAGIMQSVTLQTVAGLGVMNVGVQLSLAGRDGPGAAVFAVAGVFGVLALLGLRRVQRLDKFEKDLRQGR</sequence>
<dbReference type="AlphaFoldDB" id="A0A0D2M8S3"/>
<comment type="similarity">
    <text evidence="1">Belongs to the protein kinase superfamily. ADCK protein kinase family.</text>
</comment>
<name>A0A0D2M8S3_9CHLO</name>
<dbReference type="STRING" id="145388.A0A0D2M8S3"/>
<dbReference type="KEGG" id="mng:MNEG_10493"/>
<dbReference type="Proteomes" id="UP000054498">
    <property type="component" value="Unassembled WGS sequence"/>
</dbReference>
<protein>
    <submittedName>
        <fullName evidence="3">Uncharacterized protein</fullName>
    </submittedName>
</protein>
<dbReference type="PANTHER" id="PTHR10566:SF113">
    <property type="entry name" value="PROTEIN ACTIVITY OF BC1 COMPLEX KINASE 7, CHLOROPLASTIC"/>
    <property type="match status" value="1"/>
</dbReference>
<keyword evidence="2" id="KW-1133">Transmembrane helix</keyword>
<dbReference type="PANTHER" id="PTHR10566">
    <property type="entry name" value="CHAPERONE-ACTIVITY OF BC1 COMPLEX CABC1 -RELATED"/>
    <property type="match status" value="1"/>
</dbReference>
<gene>
    <name evidence="3" type="ORF">MNEG_10493</name>
</gene>
<feature type="transmembrane region" description="Helical" evidence="2">
    <location>
        <begin position="232"/>
        <end position="250"/>
    </location>
</feature>
<evidence type="ECO:0000256" key="2">
    <source>
        <dbReference type="SAM" id="Phobius"/>
    </source>
</evidence>
<reference evidence="3 4" key="1">
    <citation type="journal article" date="2013" name="BMC Genomics">
        <title>Reconstruction of the lipid metabolism for the microalga Monoraphidium neglectum from its genome sequence reveals characteristics suitable for biofuel production.</title>
        <authorList>
            <person name="Bogen C."/>
            <person name="Al-Dilaimi A."/>
            <person name="Albersmeier A."/>
            <person name="Wichmann J."/>
            <person name="Grundmann M."/>
            <person name="Rupp O."/>
            <person name="Lauersen K.J."/>
            <person name="Blifernez-Klassen O."/>
            <person name="Kalinowski J."/>
            <person name="Goesmann A."/>
            <person name="Mussgnug J.H."/>
            <person name="Kruse O."/>
        </authorList>
    </citation>
    <scope>NUCLEOTIDE SEQUENCE [LARGE SCALE GENOMIC DNA]</scope>
    <source>
        <strain evidence="3 4">SAG 48.87</strain>
    </source>
</reference>
<dbReference type="OrthoDB" id="768362at2759"/>
<dbReference type="GeneID" id="25727661"/>
<evidence type="ECO:0000313" key="4">
    <source>
        <dbReference type="Proteomes" id="UP000054498"/>
    </source>
</evidence>
<keyword evidence="2" id="KW-0472">Membrane</keyword>
<accession>A0A0D2M8S3</accession>
<dbReference type="RefSeq" id="XP_013896491.1">
    <property type="nucleotide sequence ID" value="XM_014041037.1"/>
</dbReference>
<dbReference type="InterPro" id="IPR050154">
    <property type="entry name" value="UbiB_kinase"/>
</dbReference>
<proteinExistence type="inferred from homology"/>